<keyword evidence="2" id="KW-1185">Reference proteome</keyword>
<dbReference type="NCBIfam" id="TIGR04223">
    <property type="entry name" value="quorum_AgrD"/>
    <property type="match status" value="1"/>
</dbReference>
<organism evidence="1 2">
    <name type="scientific">Ruminiclostridium papyrosolvens DSM 2782</name>
    <dbReference type="NCBI Taxonomy" id="588581"/>
    <lineage>
        <taxon>Bacteria</taxon>
        <taxon>Bacillati</taxon>
        <taxon>Bacillota</taxon>
        <taxon>Clostridia</taxon>
        <taxon>Eubacteriales</taxon>
        <taxon>Oscillospiraceae</taxon>
        <taxon>Ruminiclostridium</taxon>
    </lineage>
</organism>
<protein>
    <recommendedName>
        <fullName evidence="3">Cyclic lactone autoinducer peptide</fullName>
    </recommendedName>
</protein>
<reference evidence="1" key="2">
    <citation type="submission" date="2011-01" db="EMBL/GenBank/DDBJ databases">
        <title>The Non-contiguous Finished genome of Clostridium papyrosolvens.</title>
        <authorList>
            <person name="Lucas S."/>
            <person name="Copeland A."/>
            <person name="Lapidus A."/>
            <person name="Cheng J.-F."/>
            <person name="Goodwin L."/>
            <person name="Pitluck S."/>
            <person name="Misra M."/>
            <person name="Chertkov O."/>
            <person name="Detter J.C."/>
            <person name="Han C."/>
            <person name="Tapia R."/>
            <person name="Land M."/>
            <person name="Hauser L."/>
            <person name="Kyrpides N."/>
            <person name="Ivanova N."/>
            <person name="Pagani I."/>
            <person name="Mouttaki H."/>
            <person name="He Z."/>
            <person name="Zhou J."/>
            <person name="Hemme C.L."/>
            <person name="Woyke T."/>
        </authorList>
    </citation>
    <scope>NUCLEOTIDE SEQUENCE [LARGE SCALE GENOMIC DNA]</scope>
    <source>
        <strain evidence="1">DSM 2782</strain>
    </source>
</reference>
<dbReference type="AlphaFoldDB" id="F1T769"/>
<reference evidence="1" key="1">
    <citation type="submission" date="2009-07" db="EMBL/GenBank/DDBJ databases">
        <authorList>
            <consortium name="US DOE Joint Genome Institute (JGI-PGF)"/>
            <person name="Lucas S."/>
            <person name="Copeland A."/>
            <person name="Lapidus A."/>
            <person name="Glavina del Rio T."/>
            <person name="Tice H."/>
            <person name="Bruce D."/>
            <person name="Goodwin L."/>
            <person name="Pitluck S."/>
            <person name="Larimer F."/>
            <person name="Land M.L."/>
            <person name="Mouttaki H."/>
            <person name="He Z."/>
            <person name="Zhou J."/>
            <person name="Hemme C.L."/>
        </authorList>
    </citation>
    <scope>NUCLEOTIDE SEQUENCE [LARGE SCALE GENOMIC DNA]</scope>
    <source>
        <strain evidence="1">DSM 2782</strain>
    </source>
</reference>
<dbReference type="Proteomes" id="UP000003860">
    <property type="component" value="Unassembled WGS sequence"/>
</dbReference>
<sequence length="47" mass="5293">MKAKIKLLFVPLSLLITLLALSGVCSACYGYYYQPKAPKHLTVRRSH</sequence>
<gene>
    <name evidence="1" type="ORF">Cpap_3749</name>
</gene>
<proteinExistence type="predicted"/>
<dbReference type="EMBL" id="ACXX02000001">
    <property type="protein sequence ID" value="EGD49317.1"/>
    <property type="molecule type" value="Genomic_DNA"/>
</dbReference>
<evidence type="ECO:0008006" key="3">
    <source>
        <dbReference type="Google" id="ProtNLM"/>
    </source>
</evidence>
<accession>F1T769</accession>
<evidence type="ECO:0000313" key="2">
    <source>
        <dbReference type="Proteomes" id="UP000003860"/>
    </source>
</evidence>
<name>F1T769_9FIRM</name>
<dbReference type="eggNOG" id="ENOG502ZEFU">
    <property type="taxonomic scope" value="Bacteria"/>
</dbReference>
<comment type="caution">
    <text evidence="1">The sequence shown here is derived from an EMBL/GenBank/DDBJ whole genome shotgun (WGS) entry which is preliminary data.</text>
</comment>
<dbReference type="RefSeq" id="WP_004615951.1">
    <property type="nucleotide sequence ID" value="NZ_ACXX02000001.1"/>
</dbReference>
<evidence type="ECO:0000313" key="1">
    <source>
        <dbReference type="EMBL" id="EGD49317.1"/>
    </source>
</evidence>
<dbReference type="InterPro" id="IPR009229">
    <property type="entry name" value="AgrD"/>
</dbReference>
<dbReference type="STRING" id="588581.Cpap_3749"/>